<evidence type="ECO:0000259" key="2">
    <source>
        <dbReference type="Pfam" id="PF24855"/>
    </source>
</evidence>
<dbReference type="GeneID" id="19201336"/>
<dbReference type="Proteomes" id="UP000053558">
    <property type="component" value="Unassembled WGS sequence"/>
</dbReference>
<reference evidence="4" key="1">
    <citation type="journal article" date="2012" name="Science">
        <title>The Paleozoic origin of enzymatic lignin decomposition reconstructed from 31 fungal genomes.</title>
        <authorList>
            <person name="Floudas D."/>
            <person name="Binder M."/>
            <person name="Riley R."/>
            <person name="Barry K."/>
            <person name="Blanchette R.A."/>
            <person name="Henrissat B."/>
            <person name="Martinez A.T."/>
            <person name="Otillar R."/>
            <person name="Spatafora J.W."/>
            <person name="Yadav J.S."/>
            <person name="Aerts A."/>
            <person name="Benoit I."/>
            <person name="Boyd A."/>
            <person name="Carlson A."/>
            <person name="Copeland A."/>
            <person name="Coutinho P.M."/>
            <person name="de Vries R.P."/>
            <person name="Ferreira P."/>
            <person name="Findley K."/>
            <person name="Foster B."/>
            <person name="Gaskell J."/>
            <person name="Glotzer D."/>
            <person name="Gorecki P."/>
            <person name="Heitman J."/>
            <person name="Hesse C."/>
            <person name="Hori C."/>
            <person name="Igarashi K."/>
            <person name="Jurgens J.A."/>
            <person name="Kallen N."/>
            <person name="Kersten P."/>
            <person name="Kohler A."/>
            <person name="Kuees U."/>
            <person name="Kumar T.K.A."/>
            <person name="Kuo A."/>
            <person name="LaButti K."/>
            <person name="Larrondo L.F."/>
            <person name="Lindquist E."/>
            <person name="Ling A."/>
            <person name="Lombard V."/>
            <person name="Lucas S."/>
            <person name="Lundell T."/>
            <person name="Martin R."/>
            <person name="McLaughlin D.J."/>
            <person name="Morgenstern I."/>
            <person name="Morin E."/>
            <person name="Murat C."/>
            <person name="Nagy L.G."/>
            <person name="Nolan M."/>
            <person name="Ohm R.A."/>
            <person name="Patyshakuliyeva A."/>
            <person name="Rokas A."/>
            <person name="Ruiz-Duenas F.J."/>
            <person name="Sabat G."/>
            <person name="Salamov A."/>
            <person name="Samejima M."/>
            <person name="Schmutz J."/>
            <person name="Slot J.C."/>
            <person name="St John F."/>
            <person name="Stenlid J."/>
            <person name="Sun H."/>
            <person name="Sun S."/>
            <person name="Syed K."/>
            <person name="Tsang A."/>
            <person name="Wiebenga A."/>
            <person name="Young D."/>
            <person name="Pisabarro A."/>
            <person name="Eastwood D.C."/>
            <person name="Martin F."/>
            <person name="Cullen D."/>
            <person name="Grigoriev I.V."/>
            <person name="Hibbett D.S."/>
        </authorList>
    </citation>
    <scope>NUCLEOTIDE SEQUENCE [LARGE SCALE GENOMIC DNA]</scope>
    <source>
        <strain evidence="4">RWD-64-598 SS2</strain>
    </source>
</reference>
<dbReference type="OMA" id="TTCTRNI"/>
<sequence>MKSIAALTAFVALVAAQSSSSSAATPTSTSNPLIPSGISQGCSNYLSNLNSNSSFSACTAPIISATSAFAPGNTTATSSSAVGSALTALCAGDAFSSCPDSLIGSQLSDFYAACESELTSASNTDVLRTYDVLYVLTPLRQAVCAKSDSGSYCATQMPSSSSVNVDIAIGSGKSDLQNYLYVNAPLSRRDNPVSALIPNTTTFASSNLVYLFLEPIMSSSDLCTTCTRNILTPYISFESNRPYAPGLANSPLMSGQTDLYNAVQSTCGQSFLGGAVQAAGGISSGIGGGSNHAGRSATQNVGAAVAAILGASALALAL</sequence>
<evidence type="ECO:0000313" key="3">
    <source>
        <dbReference type="EMBL" id="EIW76644.1"/>
    </source>
</evidence>
<feature type="signal peptide" evidence="1">
    <location>
        <begin position="1"/>
        <end position="16"/>
    </location>
</feature>
<keyword evidence="4" id="KW-1185">Reference proteome</keyword>
<accession>A0A5M3MCL4</accession>
<dbReference type="RefSeq" id="XP_007773030.1">
    <property type="nucleotide sequence ID" value="XM_007774840.1"/>
</dbReference>
<feature type="domain" description="DUF7729" evidence="2">
    <location>
        <begin position="39"/>
        <end position="161"/>
    </location>
</feature>
<dbReference type="EMBL" id="JH711585">
    <property type="protein sequence ID" value="EIW76644.1"/>
    <property type="molecule type" value="Genomic_DNA"/>
</dbReference>
<evidence type="ECO:0000256" key="1">
    <source>
        <dbReference type="SAM" id="SignalP"/>
    </source>
</evidence>
<dbReference type="Pfam" id="PF24855">
    <property type="entry name" value="DUF7729"/>
    <property type="match status" value="1"/>
</dbReference>
<feature type="chain" id="PRO_5024429538" description="DUF7729 domain-containing protein" evidence="1">
    <location>
        <begin position="17"/>
        <end position="318"/>
    </location>
</feature>
<dbReference type="AlphaFoldDB" id="A0A5M3MCL4"/>
<evidence type="ECO:0000313" key="4">
    <source>
        <dbReference type="Proteomes" id="UP000053558"/>
    </source>
</evidence>
<name>A0A5M3MCL4_CONPW</name>
<protein>
    <recommendedName>
        <fullName evidence="2">DUF7729 domain-containing protein</fullName>
    </recommendedName>
</protein>
<gene>
    <name evidence="3" type="ORF">CONPUDRAFT_139391</name>
</gene>
<proteinExistence type="predicted"/>
<dbReference type="KEGG" id="cput:CONPUDRAFT_139391"/>
<comment type="caution">
    <text evidence="3">The sequence shown here is derived from an EMBL/GenBank/DDBJ whole genome shotgun (WGS) entry which is preliminary data.</text>
</comment>
<organism evidence="3 4">
    <name type="scientific">Coniophora puteana (strain RWD-64-598)</name>
    <name type="common">Brown rot fungus</name>
    <dbReference type="NCBI Taxonomy" id="741705"/>
    <lineage>
        <taxon>Eukaryota</taxon>
        <taxon>Fungi</taxon>
        <taxon>Dikarya</taxon>
        <taxon>Basidiomycota</taxon>
        <taxon>Agaricomycotina</taxon>
        <taxon>Agaricomycetes</taxon>
        <taxon>Agaricomycetidae</taxon>
        <taxon>Boletales</taxon>
        <taxon>Coniophorineae</taxon>
        <taxon>Coniophoraceae</taxon>
        <taxon>Coniophora</taxon>
    </lineage>
</organism>
<keyword evidence="1" id="KW-0732">Signal</keyword>
<dbReference type="InterPro" id="IPR056146">
    <property type="entry name" value="DUF7729"/>
</dbReference>
<dbReference type="OrthoDB" id="5588482at2759"/>